<organism evidence="2 3">
    <name type="scientific">Ameca splendens</name>
    <dbReference type="NCBI Taxonomy" id="208324"/>
    <lineage>
        <taxon>Eukaryota</taxon>
        <taxon>Metazoa</taxon>
        <taxon>Chordata</taxon>
        <taxon>Craniata</taxon>
        <taxon>Vertebrata</taxon>
        <taxon>Euteleostomi</taxon>
        <taxon>Actinopterygii</taxon>
        <taxon>Neopterygii</taxon>
        <taxon>Teleostei</taxon>
        <taxon>Neoteleostei</taxon>
        <taxon>Acanthomorphata</taxon>
        <taxon>Ovalentaria</taxon>
        <taxon>Atherinomorphae</taxon>
        <taxon>Cyprinodontiformes</taxon>
        <taxon>Goodeidae</taxon>
        <taxon>Ameca</taxon>
    </lineage>
</organism>
<dbReference type="Proteomes" id="UP001469553">
    <property type="component" value="Unassembled WGS sequence"/>
</dbReference>
<evidence type="ECO:0000256" key="1">
    <source>
        <dbReference type="SAM" id="MobiDB-lite"/>
    </source>
</evidence>
<sequence>MQTTVRLNGQKYVERLLAEMKLDSLTAAHSEGLGGKRRGDRRTRPHTGERKRSLNLALSWNILDMETLATL</sequence>
<evidence type="ECO:0000313" key="3">
    <source>
        <dbReference type="Proteomes" id="UP001469553"/>
    </source>
</evidence>
<name>A0ABV0YXP7_9TELE</name>
<reference evidence="2 3" key="1">
    <citation type="submission" date="2021-06" db="EMBL/GenBank/DDBJ databases">
        <authorList>
            <person name="Palmer J.M."/>
        </authorList>
    </citation>
    <scope>NUCLEOTIDE SEQUENCE [LARGE SCALE GENOMIC DNA]</scope>
    <source>
        <strain evidence="2 3">AS_MEX2019</strain>
        <tissue evidence="2">Muscle</tissue>
    </source>
</reference>
<accession>A0ABV0YXP7</accession>
<proteinExistence type="predicted"/>
<evidence type="ECO:0000313" key="2">
    <source>
        <dbReference type="EMBL" id="MEQ2298689.1"/>
    </source>
</evidence>
<dbReference type="EMBL" id="JAHRIP010047431">
    <property type="protein sequence ID" value="MEQ2298689.1"/>
    <property type="molecule type" value="Genomic_DNA"/>
</dbReference>
<keyword evidence="3" id="KW-1185">Reference proteome</keyword>
<feature type="region of interest" description="Disordered" evidence="1">
    <location>
        <begin position="28"/>
        <end position="50"/>
    </location>
</feature>
<comment type="caution">
    <text evidence="2">The sequence shown here is derived from an EMBL/GenBank/DDBJ whole genome shotgun (WGS) entry which is preliminary data.</text>
</comment>
<gene>
    <name evidence="2" type="ORF">AMECASPLE_007871</name>
</gene>
<protein>
    <submittedName>
        <fullName evidence="2">Uncharacterized protein</fullName>
    </submittedName>
</protein>
<feature type="compositionally biased region" description="Basic residues" evidence="1">
    <location>
        <begin position="35"/>
        <end position="45"/>
    </location>
</feature>